<dbReference type="InterPro" id="IPR025196">
    <property type="entry name" value="DUF4126"/>
</dbReference>
<comment type="caution">
    <text evidence="3">The sequence shown here is derived from an EMBL/GenBank/DDBJ whole genome shotgun (WGS) entry which is preliminary data.</text>
</comment>
<keyword evidence="1" id="KW-0812">Transmembrane</keyword>
<protein>
    <submittedName>
        <fullName evidence="3">DUF4126 family protein</fullName>
    </submittedName>
</protein>
<dbReference type="Pfam" id="PF13548">
    <property type="entry name" value="DUF4126"/>
    <property type="match status" value="1"/>
</dbReference>
<dbReference type="AlphaFoldDB" id="A0A9X1X5Y2"/>
<keyword evidence="4" id="KW-1185">Reference proteome</keyword>
<gene>
    <name evidence="3" type="ORF">MUY27_17595</name>
</gene>
<name>A0A9X1X5Y2_9SPHI</name>
<keyword evidence="1" id="KW-0472">Membrane</keyword>
<evidence type="ECO:0000313" key="3">
    <source>
        <dbReference type="EMBL" id="MCJ8211538.1"/>
    </source>
</evidence>
<feature type="transmembrane region" description="Helical" evidence="1">
    <location>
        <begin position="105"/>
        <end position="127"/>
    </location>
</feature>
<organism evidence="3 4">
    <name type="scientific">Mucilaginibacter straminoryzae</name>
    <dbReference type="NCBI Taxonomy" id="2932774"/>
    <lineage>
        <taxon>Bacteria</taxon>
        <taxon>Pseudomonadati</taxon>
        <taxon>Bacteroidota</taxon>
        <taxon>Sphingobacteriia</taxon>
        <taxon>Sphingobacteriales</taxon>
        <taxon>Sphingobacteriaceae</taxon>
        <taxon>Mucilaginibacter</taxon>
    </lineage>
</organism>
<sequence>MALETGKHFWQTLGLGALAGMRSMSAPAVTSHILSHHHANKLEGTPLNFIQSDKVATALKVLAMGELVGDKMPKAPDRIQPIALGARILSGALAGASIYKAAGSNAVAGAVIGGAAAVASTFAFFYLRKTTVHHTKLIDPIAGAIEDALVLGGSTVLATTA</sequence>
<evidence type="ECO:0000259" key="2">
    <source>
        <dbReference type="Pfam" id="PF13548"/>
    </source>
</evidence>
<evidence type="ECO:0000313" key="4">
    <source>
        <dbReference type="Proteomes" id="UP001139450"/>
    </source>
</evidence>
<reference evidence="3" key="1">
    <citation type="submission" date="2022-04" db="EMBL/GenBank/DDBJ databases">
        <title>Mucilaginibacter sp. RS28 isolated from freshwater.</title>
        <authorList>
            <person name="Ko S.-R."/>
        </authorList>
    </citation>
    <scope>NUCLEOTIDE SEQUENCE</scope>
    <source>
        <strain evidence="3">RS28</strain>
    </source>
</reference>
<dbReference type="RefSeq" id="WP_245132245.1">
    <property type="nucleotide sequence ID" value="NZ_JALJEJ010000010.1"/>
</dbReference>
<evidence type="ECO:0000256" key="1">
    <source>
        <dbReference type="SAM" id="Phobius"/>
    </source>
</evidence>
<feature type="domain" description="DUF4126" evidence="2">
    <location>
        <begin position="12"/>
        <end position="156"/>
    </location>
</feature>
<proteinExistence type="predicted"/>
<dbReference type="EMBL" id="JALJEJ010000010">
    <property type="protein sequence ID" value="MCJ8211538.1"/>
    <property type="molecule type" value="Genomic_DNA"/>
</dbReference>
<dbReference type="Proteomes" id="UP001139450">
    <property type="component" value="Unassembled WGS sequence"/>
</dbReference>
<keyword evidence="1" id="KW-1133">Transmembrane helix</keyword>
<accession>A0A9X1X5Y2</accession>